<dbReference type="EMBL" id="CM027682">
    <property type="protein sequence ID" value="KAG0537530.1"/>
    <property type="molecule type" value="Genomic_DNA"/>
</dbReference>
<reference evidence="2" key="1">
    <citation type="journal article" date="2019" name="BMC Genomics">
        <title>A new reference genome for Sorghum bicolor reveals high levels of sequence similarity between sweet and grain genotypes: implications for the genetics of sugar metabolism.</title>
        <authorList>
            <person name="Cooper E.A."/>
            <person name="Brenton Z.W."/>
            <person name="Flinn B.S."/>
            <person name="Jenkins J."/>
            <person name="Shu S."/>
            <person name="Flowers D."/>
            <person name="Luo F."/>
            <person name="Wang Y."/>
            <person name="Xia P."/>
            <person name="Barry K."/>
            <person name="Daum C."/>
            <person name="Lipzen A."/>
            <person name="Yoshinaga Y."/>
            <person name="Schmutz J."/>
            <person name="Saski C."/>
            <person name="Vermerris W."/>
            <person name="Kresovich S."/>
        </authorList>
    </citation>
    <scope>NUCLEOTIDE SEQUENCE</scope>
</reference>
<protein>
    <recommendedName>
        <fullName evidence="4">Secreted protein</fullName>
    </recommendedName>
</protein>
<feature type="chain" id="PRO_5038092599" description="Secreted protein" evidence="1">
    <location>
        <begin position="28"/>
        <end position="84"/>
    </location>
</feature>
<gene>
    <name evidence="2" type="ORF">BDA96_03G156400</name>
</gene>
<proteinExistence type="predicted"/>
<evidence type="ECO:0000313" key="2">
    <source>
        <dbReference type="EMBL" id="KAG0537530.1"/>
    </source>
</evidence>
<feature type="signal peptide" evidence="1">
    <location>
        <begin position="1"/>
        <end position="27"/>
    </location>
</feature>
<keyword evidence="1" id="KW-0732">Signal</keyword>
<evidence type="ECO:0000313" key="3">
    <source>
        <dbReference type="Proteomes" id="UP000807115"/>
    </source>
</evidence>
<dbReference type="AlphaFoldDB" id="A0A921RCW3"/>
<reference evidence="2" key="2">
    <citation type="submission" date="2020-10" db="EMBL/GenBank/DDBJ databases">
        <authorList>
            <person name="Cooper E.A."/>
            <person name="Brenton Z.W."/>
            <person name="Flinn B.S."/>
            <person name="Jenkins J."/>
            <person name="Shu S."/>
            <person name="Flowers D."/>
            <person name="Luo F."/>
            <person name="Wang Y."/>
            <person name="Xia P."/>
            <person name="Barry K."/>
            <person name="Daum C."/>
            <person name="Lipzen A."/>
            <person name="Yoshinaga Y."/>
            <person name="Schmutz J."/>
            <person name="Saski C."/>
            <person name="Vermerris W."/>
            <person name="Kresovich S."/>
        </authorList>
    </citation>
    <scope>NUCLEOTIDE SEQUENCE</scope>
</reference>
<dbReference type="Proteomes" id="UP000807115">
    <property type="component" value="Chromosome 3"/>
</dbReference>
<accession>A0A921RCW3</accession>
<name>A0A921RCW3_SORBI</name>
<sequence>MGHRRCRRSSAWDHTLLLWRLSWWTDGTSVVHTPALVPIVRPPQHELHSRAHTREETEVEDEQWTRVLPATNAPAAERPVCWLY</sequence>
<evidence type="ECO:0000256" key="1">
    <source>
        <dbReference type="SAM" id="SignalP"/>
    </source>
</evidence>
<evidence type="ECO:0008006" key="4">
    <source>
        <dbReference type="Google" id="ProtNLM"/>
    </source>
</evidence>
<comment type="caution">
    <text evidence="2">The sequence shown here is derived from an EMBL/GenBank/DDBJ whole genome shotgun (WGS) entry which is preliminary data.</text>
</comment>
<organism evidence="2 3">
    <name type="scientific">Sorghum bicolor</name>
    <name type="common">Sorghum</name>
    <name type="synonym">Sorghum vulgare</name>
    <dbReference type="NCBI Taxonomy" id="4558"/>
    <lineage>
        <taxon>Eukaryota</taxon>
        <taxon>Viridiplantae</taxon>
        <taxon>Streptophyta</taxon>
        <taxon>Embryophyta</taxon>
        <taxon>Tracheophyta</taxon>
        <taxon>Spermatophyta</taxon>
        <taxon>Magnoliopsida</taxon>
        <taxon>Liliopsida</taxon>
        <taxon>Poales</taxon>
        <taxon>Poaceae</taxon>
        <taxon>PACMAD clade</taxon>
        <taxon>Panicoideae</taxon>
        <taxon>Andropogonodae</taxon>
        <taxon>Andropogoneae</taxon>
        <taxon>Sorghinae</taxon>
        <taxon>Sorghum</taxon>
    </lineage>
</organism>